<dbReference type="Pfam" id="PF00109">
    <property type="entry name" value="ketoacyl-synt"/>
    <property type="match status" value="1"/>
</dbReference>
<dbReference type="InterPro" id="IPR057326">
    <property type="entry name" value="KR_dom"/>
</dbReference>
<dbReference type="SUPFAM" id="SSF52151">
    <property type="entry name" value="FabD/lysophospholipase-like"/>
    <property type="match status" value="1"/>
</dbReference>
<dbReference type="InterPro" id="IPR020841">
    <property type="entry name" value="PKS_Beta-ketoAc_synthase_dom"/>
</dbReference>
<dbReference type="SMART" id="SM01294">
    <property type="entry name" value="PKS_PP_betabranch"/>
    <property type="match status" value="1"/>
</dbReference>
<evidence type="ECO:0000256" key="3">
    <source>
        <dbReference type="ARBA" id="ARBA00022450"/>
    </source>
</evidence>
<evidence type="ECO:0000256" key="5">
    <source>
        <dbReference type="ARBA" id="ARBA00022679"/>
    </source>
</evidence>
<dbReference type="CDD" id="cd08956">
    <property type="entry name" value="KR_3_FAS_SDR_x"/>
    <property type="match status" value="1"/>
</dbReference>
<dbReference type="PANTHER" id="PTHR43775:SF51">
    <property type="entry name" value="INACTIVE PHENOLPHTHIOCEROL SYNTHESIS POLYKETIDE SYNTHASE TYPE I PKS1-RELATED"/>
    <property type="match status" value="1"/>
</dbReference>
<dbReference type="InterPro" id="IPR042104">
    <property type="entry name" value="PKS_dehydratase_sf"/>
</dbReference>
<dbReference type="Pfam" id="PF02801">
    <property type="entry name" value="Ketoacyl-synt_C"/>
    <property type="match status" value="1"/>
</dbReference>
<dbReference type="InterPro" id="IPR016039">
    <property type="entry name" value="Thiolase-like"/>
</dbReference>
<dbReference type="InterPro" id="IPR016036">
    <property type="entry name" value="Malonyl_transacylase_ACP-bd"/>
</dbReference>
<dbReference type="InterPro" id="IPR032821">
    <property type="entry name" value="PKS_assoc"/>
</dbReference>
<dbReference type="Pfam" id="PF08990">
    <property type="entry name" value="Docking"/>
    <property type="match status" value="1"/>
</dbReference>
<feature type="region of interest" description="N-terminal hotdog fold" evidence="9">
    <location>
        <begin position="912"/>
        <end position="1031"/>
    </location>
</feature>
<dbReference type="InterPro" id="IPR014031">
    <property type="entry name" value="Ketoacyl_synth_C"/>
</dbReference>
<dbReference type="InterPro" id="IPR014043">
    <property type="entry name" value="Acyl_transferase_dom"/>
</dbReference>
<dbReference type="InterPro" id="IPR016035">
    <property type="entry name" value="Acyl_Trfase/lysoPLipase"/>
</dbReference>
<dbReference type="CDD" id="cd00833">
    <property type="entry name" value="PKS"/>
    <property type="match status" value="1"/>
</dbReference>
<evidence type="ECO:0000313" key="15">
    <source>
        <dbReference type="EMBL" id="MEQ3541879.1"/>
    </source>
</evidence>
<dbReference type="InterPro" id="IPR020807">
    <property type="entry name" value="PKS_DH"/>
</dbReference>
<dbReference type="InterPro" id="IPR018201">
    <property type="entry name" value="Ketoacyl_synth_AS"/>
</dbReference>
<organism evidence="15 16">
    <name type="scientific">Pseudonocardia tropica</name>
    <dbReference type="NCBI Taxonomy" id="681289"/>
    <lineage>
        <taxon>Bacteria</taxon>
        <taxon>Bacillati</taxon>
        <taxon>Actinomycetota</taxon>
        <taxon>Actinomycetes</taxon>
        <taxon>Pseudonocardiales</taxon>
        <taxon>Pseudonocardiaceae</taxon>
        <taxon>Pseudonocardia</taxon>
    </lineage>
</organism>
<name>A0ABV1K0Z1_9PSEU</name>
<dbReference type="SUPFAM" id="SSF53901">
    <property type="entry name" value="Thiolase-like"/>
    <property type="match status" value="1"/>
</dbReference>
<evidence type="ECO:0000256" key="10">
    <source>
        <dbReference type="SAM" id="Coils"/>
    </source>
</evidence>
<keyword evidence="7" id="KW-0511">Multifunctional enzyme</keyword>
<dbReference type="InterPro" id="IPR020806">
    <property type="entry name" value="PKS_PP-bd"/>
</dbReference>
<keyword evidence="16" id="KW-1185">Reference proteome</keyword>
<comment type="cofactor">
    <cofactor evidence="1">
        <name>pantetheine 4'-phosphate</name>
        <dbReference type="ChEBI" id="CHEBI:47942"/>
    </cofactor>
</comment>
<dbReference type="InterPro" id="IPR049551">
    <property type="entry name" value="PKS_DH_C"/>
</dbReference>
<dbReference type="Pfam" id="PF00550">
    <property type="entry name" value="PP-binding"/>
    <property type="match status" value="1"/>
</dbReference>
<dbReference type="SMART" id="SM00825">
    <property type="entry name" value="PKS_KS"/>
    <property type="match status" value="1"/>
</dbReference>
<feature type="coiled-coil region" evidence="10">
    <location>
        <begin position="4"/>
        <end position="31"/>
    </location>
</feature>
<dbReference type="InterPro" id="IPR014030">
    <property type="entry name" value="Ketoacyl_synth_N"/>
</dbReference>
<dbReference type="SMART" id="SM00826">
    <property type="entry name" value="PKS_DH"/>
    <property type="match status" value="1"/>
</dbReference>
<dbReference type="Pfam" id="PF00698">
    <property type="entry name" value="Acyl_transf_1"/>
    <property type="match status" value="1"/>
</dbReference>
<dbReference type="SUPFAM" id="SSF51735">
    <property type="entry name" value="NAD(P)-binding Rossmann-fold domains"/>
    <property type="match status" value="2"/>
</dbReference>
<dbReference type="Pfam" id="PF16197">
    <property type="entry name" value="KAsynt_C_assoc"/>
    <property type="match status" value="1"/>
</dbReference>
<evidence type="ECO:0000256" key="1">
    <source>
        <dbReference type="ARBA" id="ARBA00001957"/>
    </source>
</evidence>
<dbReference type="InterPro" id="IPR036736">
    <property type="entry name" value="ACP-like_sf"/>
</dbReference>
<dbReference type="InterPro" id="IPR049900">
    <property type="entry name" value="PKS_mFAS_DH"/>
</dbReference>
<evidence type="ECO:0000256" key="6">
    <source>
        <dbReference type="ARBA" id="ARBA00023194"/>
    </source>
</evidence>
<evidence type="ECO:0000256" key="4">
    <source>
        <dbReference type="ARBA" id="ARBA00022553"/>
    </source>
</evidence>
<dbReference type="SUPFAM" id="SSF55048">
    <property type="entry name" value="Probable ACP-binding domain of malonyl-CoA ACP transacylase"/>
    <property type="match status" value="1"/>
</dbReference>
<dbReference type="Gene3D" id="3.30.70.3290">
    <property type="match status" value="1"/>
</dbReference>
<keyword evidence="10" id="KW-0175">Coiled coil</keyword>
<dbReference type="Gene3D" id="3.10.129.110">
    <property type="entry name" value="Polyketide synthase dehydratase"/>
    <property type="match status" value="1"/>
</dbReference>
<evidence type="ECO:0000256" key="8">
    <source>
        <dbReference type="ARBA" id="ARBA00023315"/>
    </source>
</evidence>
<feature type="region of interest" description="Disordered" evidence="11">
    <location>
        <begin position="1690"/>
        <end position="1709"/>
    </location>
</feature>
<keyword evidence="6" id="KW-0045">Antibiotic biosynthesis</keyword>
<reference evidence="15 16" key="1">
    <citation type="submission" date="2024-03" db="EMBL/GenBank/DDBJ databases">
        <title>Draft genome sequence of Pseudonocardia tropica JCM 19149.</title>
        <authorList>
            <person name="Butdee W."/>
            <person name="Duangmal K."/>
        </authorList>
    </citation>
    <scope>NUCLEOTIDE SEQUENCE [LARGE SCALE GENOMIC DNA]</scope>
    <source>
        <strain evidence="15 16">JCM 19149</strain>
    </source>
</reference>
<dbReference type="InterPro" id="IPR050091">
    <property type="entry name" value="PKS_NRPS_Biosynth_Enz"/>
</dbReference>
<dbReference type="Proteomes" id="UP001464923">
    <property type="component" value="Unassembled WGS sequence"/>
</dbReference>
<gene>
    <name evidence="15" type="ORF">WHI96_24000</name>
</gene>
<proteinExistence type="predicted"/>
<dbReference type="Gene3D" id="3.40.50.720">
    <property type="entry name" value="NAD(P)-binding Rossmann-like Domain"/>
    <property type="match status" value="1"/>
</dbReference>
<dbReference type="Gene3D" id="3.40.366.10">
    <property type="entry name" value="Malonyl-Coenzyme A Acyl Carrier Protein, domain 2"/>
    <property type="match status" value="1"/>
</dbReference>
<feature type="active site" description="Proton donor; for dehydratase activity" evidence="9">
    <location>
        <position position="1099"/>
    </location>
</feature>
<evidence type="ECO:0000259" key="14">
    <source>
        <dbReference type="PROSITE" id="PS52019"/>
    </source>
</evidence>
<dbReference type="Gene3D" id="3.40.47.10">
    <property type="match status" value="1"/>
</dbReference>
<dbReference type="SUPFAM" id="SSF47336">
    <property type="entry name" value="ACP-like"/>
    <property type="match status" value="1"/>
</dbReference>
<comment type="pathway">
    <text evidence="2">Antibiotic biosynthesis.</text>
</comment>
<dbReference type="PANTHER" id="PTHR43775">
    <property type="entry name" value="FATTY ACID SYNTHASE"/>
    <property type="match status" value="1"/>
</dbReference>
<dbReference type="EMBL" id="JBEDNP010000019">
    <property type="protein sequence ID" value="MEQ3541879.1"/>
    <property type="molecule type" value="Genomic_DNA"/>
</dbReference>
<keyword evidence="4" id="KW-0597">Phosphoprotein</keyword>
<dbReference type="SMART" id="SM00827">
    <property type="entry name" value="PKS_AT"/>
    <property type="match status" value="1"/>
</dbReference>
<evidence type="ECO:0000313" key="16">
    <source>
        <dbReference type="Proteomes" id="UP001464923"/>
    </source>
</evidence>
<dbReference type="InterPro" id="IPR009081">
    <property type="entry name" value="PP-bd_ACP"/>
</dbReference>
<keyword evidence="8" id="KW-0012">Acyltransferase</keyword>
<comment type="caution">
    <text evidence="15">The sequence shown here is derived from an EMBL/GenBank/DDBJ whole genome shotgun (WGS) entry which is preliminary data.</text>
</comment>
<dbReference type="SMART" id="SM00822">
    <property type="entry name" value="PKS_KR"/>
    <property type="match status" value="1"/>
</dbReference>
<dbReference type="InterPro" id="IPR013968">
    <property type="entry name" value="PKS_KR"/>
</dbReference>
<feature type="region of interest" description="C-terminal hotdog fold" evidence="9">
    <location>
        <begin position="1040"/>
        <end position="1176"/>
    </location>
</feature>
<accession>A0ABV1K0Z1</accession>
<feature type="active site" description="Proton acceptor; for dehydratase activity" evidence="9">
    <location>
        <position position="944"/>
    </location>
</feature>
<dbReference type="Gene3D" id="1.10.1200.10">
    <property type="entry name" value="ACP-like"/>
    <property type="match status" value="1"/>
</dbReference>
<dbReference type="Pfam" id="PF21089">
    <property type="entry name" value="PKS_DH_N"/>
    <property type="match status" value="1"/>
</dbReference>
<evidence type="ECO:0000256" key="11">
    <source>
        <dbReference type="SAM" id="MobiDB-lite"/>
    </source>
</evidence>
<evidence type="ECO:0000259" key="13">
    <source>
        <dbReference type="PROSITE" id="PS52004"/>
    </source>
</evidence>
<dbReference type="InterPro" id="IPR036291">
    <property type="entry name" value="NAD(P)-bd_dom_sf"/>
</dbReference>
<dbReference type="PROSITE" id="PS52004">
    <property type="entry name" value="KS3_2"/>
    <property type="match status" value="1"/>
</dbReference>
<dbReference type="InterPro" id="IPR001227">
    <property type="entry name" value="Ac_transferase_dom_sf"/>
</dbReference>
<keyword evidence="3" id="KW-0596">Phosphopantetheine</keyword>
<protein>
    <submittedName>
        <fullName evidence="15">Type I polyketide synthase</fullName>
    </submittedName>
</protein>
<dbReference type="PROSITE" id="PS52019">
    <property type="entry name" value="PKS_MFAS_DH"/>
    <property type="match status" value="1"/>
</dbReference>
<dbReference type="InterPro" id="IPR049552">
    <property type="entry name" value="PKS_DH_N"/>
</dbReference>
<evidence type="ECO:0000256" key="7">
    <source>
        <dbReference type="ARBA" id="ARBA00023268"/>
    </source>
</evidence>
<evidence type="ECO:0000256" key="9">
    <source>
        <dbReference type="PROSITE-ProRule" id="PRU01363"/>
    </source>
</evidence>
<dbReference type="Pfam" id="PF08659">
    <property type="entry name" value="KR"/>
    <property type="match status" value="1"/>
</dbReference>
<sequence length="1728" mass="178316">MADVQKLRDYLKQATTELVELRGRLADRERAAAEPIAIVGMACRFPGGVTSPDELWDLVSAGTDAITGFPTDRGWDVEGLYDPDPAHAGTSYTRHGGFLDPVDRFDATFFGISNREAAAIDPQQRMLLETGWEAFEHAGMDPAGLRGSSTGVFVGEMYHDYGPRLRTVPSAVEGYVGLGSAGSVACGRLSYQLDLRGPSVTVDTACSASLVSLHLAATALRGGECDLALAGGAAVMATPSSFVEFSRQRALAPDGRCKPFAEAADGAAWAEGVGLLVLERLSDAQARGHRVLAVVRGSAVNHDGASNGLTAPNGPAQQRVITRALADARLTPADVDVVEAHGTGTPLGDPIEAGALVATYGADRPADRPLLVGSLKSNIGHTQAAAGVAGVIKMVKAMEHGVLPATMHVDVPSSKVDWDGVRLLAETVPWPEVDRVRRAGVSGFGIGGTNAHVLLEEAPAAAPAEDTVDGAVPWLLSGRDPQALRDQATRLAAFVRARSLRPVDVASSLVGTRTAFDHRAVVVGEDTDALLAGLDALAAGRPAREVRTGTARGARPVFLFSGQGSQRVGMGRDLVDPTFTAALDEVCAALDPHLDVPLRQVMWAEPGTPEAALLDQTSFTQPALFALQVALYRLLASRGVEPTALAGHSIGEIAAAHVAGVFSLVDAARLVTARGRLMQALPAGGVMVAVQASEDELLPLLDGVAQAGLAAVNGPEAAVLSGAEGPVTALAAEVEGWGRKVRKLTVSHAFHSPLMEPMLAEFRAVAQSVAYTAPTIPIVSALTGGPAGDEPATAEYWVEHVRRPVRFADAVRATGGDTFVELGPDGVLTAMVRNVLGDPTAVSTLRKDRSGPAALALALGELHTHGVPVTWDFGAGARAVELPTYAFQRDRHWLAPTDPPRATGSGLAAADHPFLDTVVELAEPGRAVHLGAVSAATHPWLTDHAVGGTVLVPGAALVELAHRVGARAGYPVVEELVLRAPLVVPPTGRVELQLVTEPATDGIAVTLHARQADEPWAVVASGLLGDSATEPSEMTWPPGGESEPAERIYTLLGDLGLDYGPVFRGVHAAWRSEGEVGTEVTLPSDVGTEGFALHPALLDAALHGAALVIPTGDEPRLPFAFRGVRFTGAPGTRELRVRARVADDDTVRLDLADGTGRPVATIEALVTREMRLDALPGAVATGARHELVWQQVPDRDTRAEGGHLLVEVGRDTTAAGTHRETLRALELVQGFLAAEHPDPTTLVVVTYGAVRAAASDPAPDPAGAAVRGLVRGVQAEHPGRIVLVDVPAEGTGLDPVDVGALLGAGAPELAVRDGAPLVPALTAAPAGEPAAWDPEQVVLVTGGTGGLGAVVARHLVDRGVRRLVLAGRRGAAAPGAEGLRAELVAAGAEVTLAACDVADRTAVAGLLKSVPALGTVVHAAGVLDDGLVASLTPARVEAVLRAKVDGATHLHELTLGDRAPHLVLFSSLAGTVGNTGQAAYGAANAYLDALAERRVAAGAPATSIAWGLWADESGGMGDTLSAADRARMARSGILPMPGSAALALLDEAVAAADPDPVVAAFDHAALRRRVDTPAVLRALVGAAAPAPRAAATPLGRREELVGLDAAGRRAAVLTLIRDAAAEILAHPDAAAIDPGARFVDLGLDSLTAVELRNVLFAATELDLPTTVAFDRPTVGELADHVSALLAERVDTGSETEQAPEPKARPEPTATAAARLFDLIDAAPLTPAR</sequence>
<dbReference type="SMART" id="SM00823">
    <property type="entry name" value="PKS_PP"/>
    <property type="match status" value="1"/>
</dbReference>
<feature type="domain" description="Carrier" evidence="12">
    <location>
        <begin position="1610"/>
        <end position="1685"/>
    </location>
</feature>
<dbReference type="InterPro" id="IPR015083">
    <property type="entry name" value="NorB/c/GfsB-D-like_docking"/>
</dbReference>
<evidence type="ECO:0000259" key="12">
    <source>
        <dbReference type="PROSITE" id="PS50075"/>
    </source>
</evidence>
<dbReference type="PROSITE" id="PS50075">
    <property type="entry name" value="CARRIER"/>
    <property type="match status" value="1"/>
</dbReference>
<evidence type="ECO:0000256" key="2">
    <source>
        <dbReference type="ARBA" id="ARBA00004792"/>
    </source>
</evidence>
<dbReference type="RefSeq" id="WP_345640577.1">
    <property type="nucleotide sequence ID" value="NZ_BAABLY010000003.1"/>
</dbReference>
<feature type="domain" description="PKS/mFAS DH" evidence="14">
    <location>
        <begin position="912"/>
        <end position="1176"/>
    </location>
</feature>
<feature type="domain" description="Ketosynthase family 3 (KS3)" evidence="13">
    <location>
        <begin position="33"/>
        <end position="457"/>
    </location>
</feature>
<keyword evidence="5" id="KW-0808">Transferase</keyword>
<dbReference type="Pfam" id="PF14765">
    <property type="entry name" value="PS-DH"/>
    <property type="match status" value="1"/>
</dbReference>
<dbReference type="PROSITE" id="PS00606">
    <property type="entry name" value="KS3_1"/>
    <property type="match status" value="1"/>
</dbReference>